<evidence type="ECO:0000313" key="2">
    <source>
        <dbReference type="EMBL" id="CAF3034720.1"/>
    </source>
</evidence>
<dbReference type="EMBL" id="HG994588">
    <property type="protein sequence ID" value="CAF3034720.1"/>
    <property type="molecule type" value="Genomic_DNA"/>
</dbReference>
<sequence>MQRSWKKIESSESPLKEETLVKSEVEEEVNGNSGAESPKESSLEVNQDKTILEEINEERDASKVEEPIVESTPSPQNPCDEEEIPDTEDAVQCNISEEQDKIVNVEETTKLGIV</sequence>
<dbReference type="OrthoDB" id="1742084at2759"/>
<dbReference type="Proteomes" id="UP000675881">
    <property type="component" value="Chromosome 9"/>
</dbReference>
<protein>
    <submittedName>
        <fullName evidence="2">(salmon louse) hypothetical protein</fullName>
    </submittedName>
</protein>
<proteinExistence type="predicted"/>
<feature type="compositionally biased region" description="Basic and acidic residues" evidence="1">
    <location>
        <begin position="1"/>
        <end position="24"/>
    </location>
</feature>
<accession>A0A7R8HDQ5</accession>
<keyword evidence="3" id="KW-1185">Reference proteome</keyword>
<name>A0A7R8HDQ5_LEPSM</name>
<reference evidence="2" key="1">
    <citation type="submission" date="2021-02" db="EMBL/GenBank/DDBJ databases">
        <authorList>
            <person name="Bekaert M."/>
        </authorList>
    </citation>
    <scope>NUCLEOTIDE SEQUENCE</scope>
    <source>
        <strain evidence="2">IoA-00</strain>
    </source>
</reference>
<dbReference type="AlphaFoldDB" id="A0A7R8HDQ5"/>
<organism evidence="2 3">
    <name type="scientific">Lepeophtheirus salmonis</name>
    <name type="common">Salmon louse</name>
    <name type="synonym">Caligus salmonis</name>
    <dbReference type="NCBI Taxonomy" id="72036"/>
    <lineage>
        <taxon>Eukaryota</taxon>
        <taxon>Metazoa</taxon>
        <taxon>Ecdysozoa</taxon>
        <taxon>Arthropoda</taxon>
        <taxon>Crustacea</taxon>
        <taxon>Multicrustacea</taxon>
        <taxon>Hexanauplia</taxon>
        <taxon>Copepoda</taxon>
        <taxon>Siphonostomatoida</taxon>
        <taxon>Caligidae</taxon>
        <taxon>Lepeophtheirus</taxon>
    </lineage>
</organism>
<feature type="compositionally biased region" description="Acidic residues" evidence="1">
    <location>
        <begin position="79"/>
        <end position="89"/>
    </location>
</feature>
<feature type="region of interest" description="Disordered" evidence="1">
    <location>
        <begin position="1"/>
        <end position="89"/>
    </location>
</feature>
<evidence type="ECO:0000313" key="3">
    <source>
        <dbReference type="Proteomes" id="UP000675881"/>
    </source>
</evidence>
<gene>
    <name evidence="2" type="ORF">LSAA_14635</name>
</gene>
<feature type="compositionally biased region" description="Basic and acidic residues" evidence="1">
    <location>
        <begin position="37"/>
        <end position="66"/>
    </location>
</feature>
<evidence type="ECO:0000256" key="1">
    <source>
        <dbReference type="SAM" id="MobiDB-lite"/>
    </source>
</evidence>